<protein>
    <recommendedName>
        <fullName evidence="7">YetF C-terminal domain-containing protein</fullName>
    </recommendedName>
</protein>
<keyword evidence="6" id="KW-0472">Membrane</keyword>
<evidence type="ECO:0000256" key="4">
    <source>
        <dbReference type="ARBA" id="ARBA00022692"/>
    </source>
</evidence>
<dbReference type="PANTHER" id="PTHR34582:SF6">
    <property type="entry name" value="UPF0702 TRANSMEMBRANE PROTEIN YCAP"/>
    <property type="match status" value="1"/>
</dbReference>
<name>A0A090W695_9FLAO</name>
<dbReference type="EMBL" id="BBNS01000026">
    <property type="protein sequence ID" value="GAL72520.1"/>
    <property type="molecule type" value="Genomic_DNA"/>
</dbReference>
<reference evidence="11" key="1">
    <citation type="journal article" date="2014" name="Genome Announc.">
        <title>Draft Genome Sequence of Marine Flavobacterium Jejuia pallidilutea Strain 11shimoA1 and Pigmentation Mutants.</title>
        <authorList>
            <person name="Takatani N."/>
            <person name="Nakanishi M."/>
            <person name="Meirelles P."/>
            <person name="Mino S."/>
            <person name="Suda W."/>
            <person name="Oshima K."/>
            <person name="Hattori M."/>
            <person name="Ohkuma M."/>
            <person name="Hosokawa M."/>
            <person name="Miyashita K."/>
            <person name="Thompson F.L."/>
            <person name="Niwa A."/>
            <person name="Sawabe T."/>
            <person name="Sawabe T."/>
        </authorList>
    </citation>
    <scope>NUCLEOTIDE SEQUENCE [LARGE SCALE GENOMIC DNA]</scope>
    <source>
        <strain evidence="11">JCM 19538</strain>
    </source>
</reference>
<dbReference type="GO" id="GO:0005886">
    <property type="term" value="C:plasma membrane"/>
    <property type="evidence" value="ECO:0007669"/>
    <property type="project" value="UniProtKB-SubCell"/>
</dbReference>
<comment type="subcellular location">
    <subcellularLocation>
        <location evidence="1">Cell membrane</location>
        <topology evidence="1">Multi-pass membrane protein</topology>
    </subcellularLocation>
</comment>
<evidence type="ECO:0000259" key="7">
    <source>
        <dbReference type="Pfam" id="PF04239"/>
    </source>
</evidence>
<evidence type="ECO:0000313" key="9">
    <source>
        <dbReference type="EMBL" id="GAL90170.1"/>
    </source>
</evidence>
<accession>A0A090W695</accession>
<keyword evidence="3" id="KW-1003">Cell membrane</keyword>
<dbReference type="AlphaFoldDB" id="A0A090W695"/>
<dbReference type="PANTHER" id="PTHR34582">
    <property type="entry name" value="UPF0702 TRANSMEMBRANE PROTEIN YCAP"/>
    <property type="match status" value="1"/>
</dbReference>
<dbReference type="Proteomes" id="UP000030184">
    <property type="component" value="Unassembled WGS sequence"/>
</dbReference>
<dbReference type="Pfam" id="PF04239">
    <property type="entry name" value="DUF421"/>
    <property type="match status" value="1"/>
</dbReference>
<keyword evidence="11" id="KW-1185">Reference proteome</keyword>
<evidence type="ECO:0000256" key="1">
    <source>
        <dbReference type="ARBA" id="ARBA00004651"/>
    </source>
</evidence>
<evidence type="ECO:0000256" key="2">
    <source>
        <dbReference type="ARBA" id="ARBA00006448"/>
    </source>
</evidence>
<evidence type="ECO:0000256" key="3">
    <source>
        <dbReference type="ARBA" id="ARBA00022475"/>
    </source>
</evidence>
<dbReference type="InterPro" id="IPR023090">
    <property type="entry name" value="UPF0702_alpha/beta_dom_sf"/>
</dbReference>
<comment type="caution">
    <text evidence="8">The sequence shown here is derived from an EMBL/GenBank/DDBJ whole genome shotgun (WGS) entry which is preliminary data.</text>
</comment>
<gene>
    <name evidence="8" type="ORF">JCM19302_2242</name>
    <name evidence="9" type="ORF">JCM19538_637</name>
</gene>
<organism evidence="8 10">
    <name type="scientific">Jejuia pallidilutea</name>
    <dbReference type="NCBI Taxonomy" id="504487"/>
    <lineage>
        <taxon>Bacteria</taxon>
        <taxon>Pseudomonadati</taxon>
        <taxon>Bacteroidota</taxon>
        <taxon>Flavobacteriia</taxon>
        <taxon>Flavobacteriales</taxon>
        <taxon>Flavobacteriaceae</taxon>
        <taxon>Jejuia</taxon>
    </lineage>
</organism>
<keyword evidence="5" id="KW-1133">Transmembrane helix</keyword>
<evidence type="ECO:0000313" key="11">
    <source>
        <dbReference type="Proteomes" id="UP000030184"/>
    </source>
</evidence>
<dbReference type="EMBL" id="BBNY01000070">
    <property type="protein sequence ID" value="GAL90170.1"/>
    <property type="molecule type" value="Genomic_DNA"/>
</dbReference>
<evidence type="ECO:0000256" key="6">
    <source>
        <dbReference type="ARBA" id="ARBA00023136"/>
    </source>
</evidence>
<evidence type="ECO:0000313" key="10">
    <source>
        <dbReference type="Proteomes" id="UP000029646"/>
    </source>
</evidence>
<evidence type="ECO:0000313" key="8">
    <source>
        <dbReference type="EMBL" id="GAL72520.1"/>
    </source>
</evidence>
<dbReference type="Gene3D" id="3.30.240.20">
    <property type="entry name" value="bsu07140 like domains"/>
    <property type="match status" value="1"/>
</dbReference>
<sequence length="78" mass="8983">MWNGKMLHKKMKRCNVGEADLIAKLREANVHDFNEVKAVIFESTGDVSVIHNNENKKVEPQLLKDVNTQSLFFNKENV</sequence>
<comment type="similarity">
    <text evidence="2">Belongs to the UPF0702 family.</text>
</comment>
<dbReference type="Proteomes" id="UP000029646">
    <property type="component" value="Unassembled WGS sequence"/>
</dbReference>
<evidence type="ECO:0000256" key="5">
    <source>
        <dbReference type="ARBA" id="ARBA00022989"/>
    </source>
</evidence>
<feature type="domain" description="YetF C-terminal" evidence="7">
    <location>
        <begin position="3"/>
        <end position="63"/>
    </location>
</feature>
<proteinExistence type="inferred from homology"/>
<keyword evidence="4" id="KW-0812">Transmembrane</keyword>
<dbReference type="InterPro" id="IPR007353">
    <property type="entry name" value="DUF421"/>
</dbReference>